<proteinExistence type="predicted"/>
<reference evidence="2 3" key="1">
    <citation type="submission" date="2019-11" db="EMBL/GenBank/DDBJ databases">
        <authorList>
            <person name="Im W.T."/>
        </authorList>
    </citation>
    <scope>NUCLEOTIDE SEQUENCE [LARGE SCALE GENOMIC DNA]</scope>
    <source>
        <strain evidence="2 3">SB-02</strain>
    </source>
</reference>
<keyword evidence="3" id="KW-1185">Reference proteome</keyword>
<evidence type="ECO:0000259" key="1">
    <source>
        <dbReference type="Pfam" id="PF14088"/>
    </source>
</evidence>
<evidence type="ECO:0000313" key="2">
    <source>
        <dbReference type="EMBL" id="QGW27965.1"/>
    </source>
</evidence>
<sequence>MSISVNCYHSCFFVGMYSKQEASAIKSLFWTRFGQYMKPIPSSWKEKVNWVNYKTGIKDIYFRMNVDAQKAVISIDITIDDAIIRAIVFEQFTKMKSMLEMSSQNQWIWQEEVYNEFGFPYARIYQEQVNVNVFKQEDWPSIISFLKQRIVALDNFWADAKDGIDMVL</sequence>
<protein>
    <submittedName>
        <fullName evidence="2">DUF4268 domain-containing protein</fullName>
    </submittedName>
</protein>
<dbReference type="KEGG" id="fls:GLV81_07535"/>
<organism evidence="2 3">
    <name type="scientific">Phnomibacter ginsenosidimutans</name>
    <dbReference type="NCBI Taxonomy" id="2676868"/>
    <lineage>
        <taxon>Bacteria</taxon>
        <taxon>Pseudomonadati</taxon>
        <taxon>Bacteroidota</taxon>
        <taxon>Chitinophagia</taxon>
        <taxon>Chitinophagales</taxon>
        <taxon>Chitinophagaceae</taxon>
        <taxon>Phnomibacter</taxon>
    </lineage>
</organism>
<name>A0A6I6GHS7_9BACT</name>
<dbReference type="InterPro" id="IPR025364">
    <property type="entry name" value="DUF4268"/>
</dbReference>
<dbReference type="Proteomes" id="UP000426027">
    <property type="component" value="Chromosome"/>
</dbReference>
<dbReference type="Pfam" id="PF14088">
    <property type="entry name" value="DUF4268"/>
    <property type="match status" value="1"/>
</dbReference>
<feature type="domain" description="DUF4268" evidence="1">
    <location>
        <begin position="26"/>
        <end position="160"/>
    </location>
</feature>
<dbReference type="AlphaFoldDB" id="A0A6I6GHS7"/>
<evidence type="ECO:0000313" key="3">
    <source>
        <dbReference type="Proteomes" id="UP000426027"/>
    </source>
</evidence>
<dbReference type="EMBL" id="CP046566">
    <property type="protein sequence ID" value="QGW27965.1"/>
    <property type="molecule type" value="Genomic_DNA"/>
</dbReference>
<gene>
    <name evidence="2" type="ORF">GLV81_07535</name>
</gene>
<accession>A0A6I6GHS7</accession>